<comment type="caution">
    <text evidence="3">The sequence shown here is derived from an EMBL/GenBank/DDBJ whole genome shotgun (WGS) entry which is preliminary data.</text>
</comment>
<keyword evidence="1" id="KW-0732">Signal</keyword>
<reference evidence="3 4" key="1">
    <citation type="submission" date="2019-05" db="EMBL/GenBank/DDBJ databases">
        <title>Emergence of the Ug99 lineage of the wheat stem rust pathogen through somatic hybridization.</title>
        <authorList>
            <person name="Li F."/>
            <person name="Upadhyaya N.M."/>
            <person name="Sperschneider J."/>
            <person name="Matny O."/>
            <person name="Nguyen-Phuc H."/>
            <person name="Mago R."/>
            <person name="Raley C."/>
            <person name="Miller M.E."/>
            <person name="Silverstein K.A.T."/>
            <person name="Henningsen E."/>
            <person name="Hirsch C.D."/>
            <person name="Visser B."/>
            <person name="Pretorius Z.A."/>
            <person name="Steffenson B.J."/>
            <person name="Schwessinger B."/>
            <person name="Dodds P.N."/>
            <person name="Figueroa M."/>
        </authorList>
    </citation>
    <scope>NUCLEOTIDE SEQUENCE [LARGE SCALE GENOMIC DNA]</scope>
    <source>
        <strain evidence="3 4">Ug99</strain>
    </source>
</reference>
<evidence type="ECO:0000313" key="3">
    <source>
        <dbReference type="EMBL" id="KAA1127591.1"/>
    </source>
</evidence>
<evidence type="ECO:0000256" key="1">
    <source>
        <dbReference type="SAM" id="SignalP"/>
    </source>
</evidence>
<feature type="chain" id="PRO_5036138176" description="Hydrophobin" evidence="1">
    <location>
        <begin position="21"/>
        <end position="136"/>
    </location>
</feature>
<name>A0A5B0RNQ4_PUCGR</name>
<evidence type="ECO:0000313" key="2">
    <source>
        <dbReference type="EMBL" id="KAA1088275.1"/>
    </source>
</evidence>
<evidence type="ECO:0000313" key="4">
    <source>
        <dbReference type="Proteomes" id="UP000325313"/>
    </source>
</evidence>
<accession>A0A5B0RNQ4</accession>
<dbReference type="EMBL" id="VDEP01000160">
    <property type="protein sequence ID" value="KAA1127591.1"/>
    <property type="molecule type" value="Genomic_DNA"/>
</dbReference>
<dbReference type="AlphaFoldDB" id="A0A5B0RNQ4"/>
<feature type="signal peptide" evidence="1">
    <location>
        <begin position="1"/>
        <end position="20"/>
    </location>
</feature>
<organism evidence="3 4">
    <name type="scientific">Puccinia graminis f. sp. tritici</name>
    <dbReference type="NCBI Taxonomy" id="56615"/>
    <lineage>
        <taxon>Eukaryota</taxon>
        <taxon>Fungi</taxon>
        <taxon>Dikarya</taxon>
        <taxon>Basidiomycota</taxon>
        <taxon>Pucciniomycotina</taxon>
        <taxon>Pucciniomycetes</taxon>
        <taxon>Pucciniales</taxon>
        <taxon>Pucciniaceae</taxon>
        <taxon>Puccinia</taxon>
    </lineage>
</organism>
<dbReference type="EMBL" id="VDEP01000407">
    <property type="protein sequence ID" value="KAA1088275.1"/>
    <property type="molecule type" value="Genomic_DNA"/>
</dbReference>
<gene>
    <name evidence="3" type="ORF">PGTUg99_000688</name>
    <name evidence="2" type="ORF">PGTUg99_030638</name>
</gene>
<dbReference type="Proteomes" id="UP000325313">
    <property type="component" value="Unassembled WGS sequence"/>
</dbReference>
<proteinExistence type="predicted"/>
<protein>
    <recommendedName>
        <fullName evidence="5">Hydrophobin</fullName>
    </recommendedName>
</protein>
<evidence type="ECO:0008006" key="5">
    <source>
        <dbReference type="Google" id="ProtNLM"/>
    </source>
</evidence>
<sequence length="136" mass="14886">MQSLKSLTLLAIVACKLALADEANEPFRCVRRGGESADERVAVCGGVSKTDPNKYDMTLANTPIDKQNVHNCVGTMLDETRCCRKSAFNLKPNVPKGKFNIITVDLSKTTEDANCLSGKPLNAHASQFLLWSRETQ</sequence>